<evidence type="ECO:0000256" key="1">
    <source>
        <dbReference type="ARBA" id="ARBA00022553"/>
    </source>
</evidence>
<protein>
    <recommendedName>
        <fullName evidence="3">FHA domain-containing protein</fullName>
    </recommendedName>
</protein>
<dbReference type="OrthoDB" id="5485098at2"/>
<dbReference type="AlphaFoldDB" id="A0A840X8E8"/>
<keyword evidence="1" id="KW-0597">Phosphoprotein</keyword>
<feature type="compositionally biased region" description="Basic and acidic residues" evidence="2">
    <location>
        <begin position="7"/>
        <end position="19"/>
    </location>
</feature>
<evidence type="ECO:0000256" key="2">
    <source>
        <dbReference type="SAM" id="MobiDB-lite"/>
    </source>
</evidence>
<dbReference type="SMART" id="SM00240">
    <property type="entry name" value="FHA"/>
    <property type="match status" value="1"/>
</dbReference>
<dbReference type="SUPFAM" id="SSF49879">
    <property type="entry name" value="SMAD/FHA domain"/>
    <property type="match status" value="1"/>
</dbReference>
<keyword evidence="5" id="KW-1185">Reference proteome</keyword>
<dbReference type="Proteomes" id="UP000552883">
    <property type="component" value="Unassembled WGS sequence"/>
</dbReference>
<evidence type="ECO:0000259" key="3">
    <source>
        <dbReference type="PROSITE" id="PS50006"/>
    </source>
</evidence>
<gene>
    <name evidence="4" type="ORF">BJ959_002349</name>
</gene>
<dbReference type="InterPro" id="IPR000253">
    <property type="entry name" value="FHA_dom"/>
</dbReference>
<proteinExistence type="predicted"/>
<dbReference type="InterPro" id="IPR008984">
    <property type="entry name" value="SMAD_FHA_dom_sf"/>
</dbReference>
<dbReference type="EMBL" id="JACHBS010000001">
    <property type="protein sequence ID" value="MBB5618853.1"/>
    <property type="molecule type" value="Genomic_DNA"/>
</dbReference>
<dbReference type="Pfam" id="PF00498">
    <property type="entry name" value="FHA"/>
    <property type="match status" value="1"/>
</dbReference>
<dbReference type="PROSITE" id="PS50006">
    <property type="entry name" value="FHA_DOMAIN"/>
    <property type="match status" value="1"/>
</dbReference>
<feature type="domain" description="FHA" evidence="3">
    <location>
        <begin position="96"/>
        <end position="153"/>
    </location>
</feature>
<evidence type="ECO:0000313" key="4">
    <source>
        <dbReference type="EMBL" id="MBB5618853.1"/>
    </source>
</evidence>
<comment type="caution">
    <text evidence="4">The sequence shown here is derived from an EMBL/GenBank/DDBJ whole genome shotgun (WGS) entry which is preliminary data.</text>
</comment>
<evidence type="ECO:0000313" key="5">
    <source>
        <dbReference type="Proteomes" id="UP000552883"/>
    </source>
</evidence>
<name>A0A840X8E8_9MICO</name>
<dbReference type="CDD" id="cd00060">
    <property type="entry name" value="FHA"/>
    <property type="match status" value="1"/>
</dbReference>
<reference evidence="4 5" key="1">
    <citation type="submission" date="2020-08" db="EMBL/GenBank/DDBJ databases">
        <title>Sequencing the genomes of 1000 actinobacteria strains.</title>
        <authorList>
            <person name="Klenk H.-P."/>
        </authorList>
    </citation>
    <scope>NUCLEOTIDE SEQUENCE [LARGE SCALE GENOMIC DNA]</scope>
    <source>
        <strain evidence="4 5">DSM 23889</strain>
    </source>
</reference>
<sequence length="197" mass="20895">MTEQHDDEATVIRPRRSDAPSRPGVPSGAELEDAEATVIRLIEPRPPAPRAPLPTERRTSVPTPPPPAAAEPAPTGAGWAVRVRGATPVVQLDRPVVVGRRPGPPRPGEHPEPRRLVVPADCADVSARHARIEQLGETLVVVDLGSTNGTVVHWSSGAPLRLRPGESTAVLPDAVIELGERLILEFLPATPTPEPPS</sequence>
<accession>A0A840X8E8</accession>
<organism evidence="4 5">
    <name type="scientific">Microcella frigidaquae</name>
    <dbReference type="NCBI Taxonomy" id="424758"/>
    <lineage>
        <taxon>Bacteria</taxon>
        <taxon>Bacillati</taxon>
        <taxon>Actinomycetota</taxon>
        <taxon>Actinomycetes</taxon>
        <taxon>Micrococcales</taxon>
        <taxon>Microbacteriaceae</taxon>
        <taxon>Microcella</taxon>
    </lineage>
</organism>
<dbReference type="Gene3D" id="2.60.200.20">
    <property type="match status" value="1"/>
</dbReference>
<dbReference type="RefSeq" id="WP_153982416.1">
    <property type="nucleotide sequence ID" value="NZ_BAAANZ010000008.1"/>
</dbReference>
<feature type="region of interest" description="Disordered" evidence="2">
    <location>
        <begin position="1"/>
        <end position="75"/>
    </location>
</feature>